<organism evidence="1 2">
    <name type="scientific">Emticicia aquatilis</name>
    <dbReference type="NCBI Taxonomy" id="1537369"/>
    <lineage>
        <taxon>Bacteria</taxon>
        <taxon>Pseudomonadati</taxon>
        <taxon>Bacteroidota</taxon>
        <taxon>Cytophagia</taxon>
        <taxon>Cytophagales</taxon>
        <taxon>Leadbetterellaceae</taxon>
        <taxon>Emticicia</taxon>
    </lineage>
</organism>
<proteinExistence type="predicted"/>
<evidence type="ECO:0000313" key="2">
    <source>
        <dbReference type="Proteomes" id="UP000609064"/>
    </source>
</evidence>
<reference evidence="1" key="1">
    <citation type="journal article" date="2014" name="Int. J. Syst. Evol. Microbiol.">
        <title>Complete genome sequence of Corynebacterium casei LMG S-19264T (=DSM 44701T), isolated from a smear-ripened cheese.</title>
        <authorList>
            <consortium name="US DOE Joint Genome Institute (JGI-PGF)"/>
            <person name="Walter F."/>
            <person name="Albersmeier A."/>
            <person name="Kalinowski J."/>
            <person name="Ruckert C."/>
        </authorList>
    </citation>
    <scope>NUCLEOTIDE SEQUENCE</scope>
    <source>
        <strain evidence="1">CGMCC 1.15958</strain>
    </source>
</reference>
<protein>
    <submittedName>
        <fullName evidence="1">Uncharacterized protein</fullName>
    </submittedName>
</protein>
<dbReference type="EMBL" id="BMKK01000001">
    <property type="protein sequence ID" value="GGD45844.1"/>
    <property type="molecule type" value="Genomic_DNA"/>
</dbReference>
<name>A0A916YHG8_9BACT</name>
<dbReference type="RefSeq" id="WP_188764658.1">
    <property type="nucleotide sequence ID" value="NZ_BMKK01000001.1"/>
</dbReference>
<gene>
    <name evidence="1" type="ORF">GCM10011514_07310</name>
</gene>
<keyword evidence="2" id="KW-1185">Reference proteome</keyword>
<comment type="caution">
    <text evidence="1">The sequence shown here is derived from an EMBL/GenBank/DDBJ whole genome shotgun (WGS) entry which is preliminary data.</text>
</comment>
<dbReference type="AlphaFoldDB" id="A0A916YHG8"/>
<evidence type="ECO:0000313" key="1">
    <source>
        <dbReference type="EMBL" id="GGD45844.1"/>
    </source>
</evidence>
<dbReference type="Proteomes" id="UP000609064">
    <property type="component" value="Unassembled WGS sequence"/>
</dbReference>
<sequence length="219" mass="25454">MSNRKSNTAKTAQATKLYLLPQVDKETGEEIFVPKYKYIPGSPKQYRYNSQNGQFNINGERILLDGKGSPITQFSFQPIAWRIFEAPMFGRDRADKWCEIFFIDDKNCVSCIMFNNTTLEELNKLAEQMFYDDITLADIVLTMKPEKIESKTENKSWYIGRFSYDYAEKNKVAELQEFANDYPIFRRDTITETAIYLAKSENFHIPPKAEVLEEAKQAA</sequence>
<reference evidence="1" key="2">
    <citation type="submission" date="2020-09" db="EMBL/GenBank/DDBJ databases">
        <authorList>
            <person name="Sun Q."/>
            <person name="Zhou Y."/>
        </authorList>
    </citation>
    <scope>NUCLEOTIDE SEQUENCE</scope>
    <source>
        <strain evidence="1">CGMCC 1.15958</strain>
    </source>
</reference>
<accession>A0A916YHG8</accession>